<reference evidence="3" key="1">
    <citation type="submission" date="2018-11" db="EMBL/GenBank/DDBJ databases">
        <title>Complete genome sequence of Paenibacillus sp. ML311-T8.</title>
        <authorList>
            <person name="Nam Y.-D."/>
            <person name="Kang J."/>
            <person name="Chung W.-H."/>
            <person name="Park Y.S."/>
        </authorList>
    </citation>
    <scope>NUCLEOTIDE SEQUENCE [LARGE SCALE GENOMIC DNA]</scope>
    <source>
        <strain evidence="3">ML311-T8</strain>
    </source>
</reference>
<dbReference type="PANTHER" id="PTHR31527">
    <property type="entry name" value="RE64534P"/>
    <property type="match status" value="1"/>
</dbReference>
<dbReference type="KEGG" id="ppsc:EHS13_34760"/>
<gene>
    <name evidence="2" type="ORF">EHS13_34760</name>
</gene>
<evidence type="ECO:0000313" key="3">
    <source>
        <dbReference type="Proteomes" id="UP000426246"/>
    </source>
</evidence>
<feature type="domain" description="DUF1989" evidence="1">
    <location>
        <begin position="11"/>
        <end position="174"/>
    </location>
</feature>
<name>A0A6B8RT61_9BACL</name>
<keyword evidence="3" id="KW-1185">Reference proteome</keyword>
<organism evidence="2 3">
    <name type="scientific">Paenibacillus psychroresistens</name>
    <dbReference type="NCBI Taxonomy" id="1778678"/>
    <lineage>
        <taxon>Bacteria</taxon>
        <taxon>Bacillati</taxon>
        <taxon>Bacillota</taxon>
        <taxon>Bacilli</taxon>
        <taxon>Bacillales</taxon>
        <taxon>Paenibacillaceae</taxon>
        <taxon>Paenibacillus</taxon>
    </lineage>
</organism>
<dbReference type="PANTHER" id="PTHR31527:SF0">
    <property type="entry name" value="RE64534P"/>
    <property type="match status" value="1"/>
</dbReference>
<proteinExistence type="predicted"/>
<dbReference type="Proteomes" id="UP000426246">
    <property type="component" value="Chromosome"/>
</dbReference>
<dbReference type="InterPro" id="IPR018959">
    <property type="entry name" value="DUF1989"/>
</dbReference>
<dbReference type="Pfam" id="PF09347">
    <property type="entry name" value="DUF1989"/>
    <property type="match status" value="1"/>
</dbReference>
<dbReference type="AlphaFoldDB" id="A0A6B8RT61"/>
<sequence>MSQQLSIDIITIPAKEGRSFTLQQDQYIKIIDIAGQQVSDFVAYNAHNHKERLDPTVTMDVLRSININLHDKIYSNLYTPMFTLIEDKVGKHDFLNSSCRPEMYAFLYQKPDHASCYHNLNNALSQHGISPPDQHHAFNIFMNTVVDEKGLIQVKAPLSKAGDYITLKAEMDVIVAISACPCEESDCNGYLCTPIQVEIH</sequence>
<accession>A0A6B8RT61</accession>
<dbReference type="EMBL" id="CP034235">
    <property type="protein sequence ID" value="QGQ99660.1"/>
    <property type="molecule type" value="Genomic_DNA"/>
</dbReference>
<evidence type="ECO:0000313" key="2">
    <source>
        <dbReference type="EMBL" id="QGQ99660.1"/>
    </source>
</evidence>
<protein>
    <submittedName>
        <fullName evidence="2">Urea carboxylase-associated family protein</fullName>
    </submittedName>
</protein>
<dbReference type="OrthoDB" id="9772660at2"/>
<evidence type="ECO:0000259" key="1">
    <source>
        <dbReference type="Pfam" id="PF09347"/>
    </source>
</evidence>
<dbReference type="RefSeq" id="WP_155704825.1">
    <property type="nucleotide sequence ID" value="NZ_CP034235.1"/>
</dbReference>